<sequence length="107" mass="11926">MHLAKAKSVAKILLDGAVPGDRYMVIVSNGTHNTKACKNQNFLGVTSEQIAVMTAFIEAFERGNQKAYSHTNAIQMACRLFVEEEDDGNEFQHNILFYISRGVMSEL</sequence>
<evidence type="ECO:0000313" key="2">
    <source>
        <dbReference type="Proteomes" id="UP000278627"/>
    </source>
</evidence>
<protein>
    <submittedName>
        <fullName evidence="3">PPM-type phosphatase domain-containing protein</fullName>
    </submittedName>
</protein>
<dbReference type="Proteomes" id="UP000278627">
    <property type="component" value="Unassembled WGS sequence"/>
</dbReference>
<proteinExistence type="predicted"/>
<dbReference type="WBParaSite" id="BPAG_0000647701-mRNA-1">
    <property type="protein sequence ID" value="BPAG_0000647701-mRNA-1"/>
    <property type="gene ID" value="BPAG_0000647701"/>
</dbReference>
<gene>
    <name evidence="1" type="ORF">BPAG_LOCUS6437</name>
</gene>
<reference evidence="3" key="1">
    <citation type="submission" date="2017-02" db="UniProtKB">
        <authorList>
            <consortium name="WormBaseParasite"/>
        </authorList>
    </citation>
    <scope>IDENTIFICATION</scope>
</reference>
<accession>A0A0N4TE39</accession>
<keyword evidence="2" id="KW-1185">Reference proteome</keyword>
<name>A0A0N4TE39_BRUPA</name>
<evidence type="ECO:0000313" key="1">
    <source>
        <dbReference type="EMBL" id="VDN87623.1"/>
    </source>
</evidence>
<evidence type="ECO:0000313" key="3">
    <source>
        <dbReference type="WBParaSite" id="BPAG_0000647701-mRNA-1"/>
    </source>
</evidence>
<dbReference type="EMBL" id="UZAD01005908">
    <property type="protein sequence ID" value="VDN87623.1"/>
    <property type="molecule type" value="Genomic_DNA"/>
</dbReference>
<dbReference type="STRING" id="6280.A0A0N4TE39"/>
<organism evidence="3">
    <name type="scientific">Brugia pahangi</name>
    <name type="common">Filarial nematode worm</name>
    <dbReference type="NCBI Taxonomy" id="6280"/>
    <lineage>
        <taxon>Eukaryota</taxon>
        <taxon>Metazoa</taxon>
        <taxon>Ecdysozoa</taxon>
        <taxon>Nematoda</taxon>
        <taxon>Chromadorea</taxon>
        <taxon>Rhabditida</taxon>
        <taxon>Spirurina</taxon>
        <taxon>Spiruromorpha</taxon>
        <taxon>Filarioidea</taxon>
        <taxon>Onchocercidae</taxon>
        <taxon>Brugia</taxon>
    </lineage>
</organism>
<reference evidence="1 2" key="2">
    <citation type="submission" date="2018-11" db="EMBL/GenBank/DDBJ databases">
        <authorList>
            <consortium name="Pathogen Informatics"/>
        </authorList>
    </citation>
    <scope>NUCLEOTIDE SEQUENCE [LARGE SCALE GENOMIC DNA]</scope>
</reference>
<dbReference type="AlphaFoldDB" id="A0A0N4TE39"/>